<reference evidence="5 6" key="1">
    <citation type="submission" date="2024-11" db="EMBL/GenBank/DDBJ databases">
        <title>Adaptive evolution of stress response genes in parasites aligns with host niche diversity.</title>
        <authorList>
            <person name="Hahn C."/>
            <person name="Resl P."/>
        </authorList>
    </citation>
    <scope>NUCLEOTIDE SEQUENCE [LARGE SCALE GENOMIC DNA]</scope>
    <source>
        <strain evidence="5">EGGRZ-B1_66</strain>
        <tissue evidence="5">Body</tissue>
    </source>
</reference>
<evidence type="ECO:0000256" key="2">
    <source>
        <dbReference type="ARBA" id="ARBA00023157"/>
    </source>
</evidence>
<dbReference type="SMART" id="SM00063">
    <property type="entry name" value="FRI"/>
    <property type="match status" value="1"/>
</dbReference>
<evidence type="ECO:0000313" key="5">
    <source>
        <dbReference type="EMBL" id="KAL3315538.1"/>
    </source>
</evidence>
<evidence type="ECO:0000259" key="4">
    <source>
        <dbReference type="PROSITE" id="PS50038"/>
    </source>
</evidence>
<feature type="disulfide bond" evidence="3">
    <location>
        <begin position="18"/>
        <end position="56"/>
    </location>
</feature>
<name>A0ABD2Q813_9PLAT</name>
<dbReference type="AlphaFoldDB" id="A0ABD2Q813"/>
<dbReference type="SUPFAM" id="SSF63501">
    <property type="entry name" value="Frizzled cysteine-rich domain"/>
    <property type="match status" value="1"/>
</dbReference>
<proteinExistence type="predicted"/>
<comment type="caution">
    <text evidence="3">Lacks conserved residue(s) required for the propagation of feature annotation.</text>
</comment>
<keyword evidence="6" id="KW-1185">Reference proteome</keyword>
<gene>
    <name evidence="5" type="primary">FZD8_1</name>
    <name evidence="5" type="ORF">Ciccas_005831</name>
</gene>
<feature type="domain" description="FZ" evidence="4">
    <location>
        <begin position="1"/>
        <end position="79"/>
    </location>
</feature>
<accession>A0ABD2Q813</accession>
<evidence type="ECO:0000256" key="3">
    <source>
        <dbReference type="PROSITE-ProRule" id="PRU00090"/>
    </source>
</evidence>
<sequence>MWLYGRIKGFRALIDINCSPHLTKLLCATYIPMCIQDWAYKVFPCHSLCTSVKDSCYKYMLDRGIFWPSDLDCDKFPEN</sequence>
<dbReference type="PANTHER" id="PTHR11309">
    <property type="entry name" value="FRIZZLED"/>
    <property type="match status" value="1"/>
</dbReference>
<organism evidence="5 6">
    <name type="scientific">Cichlidogyrus casuarinus</name>
    <dbReference type="NCBI Taxonomy" id="1844966"/>
    <lineage>
        <taxon>Eukaryota</taxon>
        <taxon>Metazoa</taxon>
        <taxon>Spiralia</taxon>
        <taxon>Lophotrochozoa</taxon>
        <taxon>Platyhelminthes</taxon>
        <taxon>Monogenea</taxon>
        <taxon>Monopisthocotylea</taxon>
        <taxon>Dactylogyridea</taxon>
        <taxon>Ancyrocephalidae</taxon>
        <taxon>Cichlidogyrus</taxon>
    </lineage>
</organism>
<feature type="non-terminal residue" evidence="5">
    <location>
        <position position="79"/>
    </location>
</feature>
<dbReference type="PROSITE" id="PS50038">
    <property type="entry name" value="FZ"/>
    <property type="match status" value="1"/>
</dbReference>
<evidence type="ECO:0000313" key="6">
    <source>
        <dbReference type="Proteomes" id="UP001626550"/>
    </source>
</evidence>
<dbReference type="InterPro" id="IPR015526">
    <property type="entry name" value="Frizzled/SFRP"/>
</dbReference>
<protein>
    <submittedName>
        <fullName evidence="5">Frizzled-8</fullName>
    </submittedName>
</protein>
<keyword evidence="2 3" id="KW-1015">Disulfide bond</keyword>
<dbReference type="CDD" id="cd07066">
    <property type="entry name" value="CRD_FZ"/>
    <property type="match status" value="1"/>
</dbReference>
<dbReference type="Pfam" id="PF01392">
    <property type="entry name" value="Fz"/>
    <property type="match status" value="1"/>
</dbReference>
<dbReference type="EMBL" id="JBJKFK010000728">
    <property type="protein sequence ID" value="KAL3315538.1"/>
    <property type="molecule type" value="Genomic_DNA"/>
</dbReference>
<dbReference type="Gene3D" id="1.10.2000.10">
    <property type="entry name" value="Frizzled cysteine-rich domain"/>
    <property type="match status" value="1"/>
</dbReference>
<dbReference type="Proteomes" id="UP001626550">
    <property type="component" value="Unassembled WGS sequence"/>
</dbReference>
<comment type="caution">
    <text evidence="5">The sequence shown here is derived from an EMBL/GenBank/DDBJ whole genome shotgun (WGS) entry which is preliminary data.</text>
</comment>
<keyword evidence="1" id="KW-0217">Developmental protein</keyword>
<feature type="disulfide bond" evidence="3">
    <location>
        <begin position="49"/>
        <end position="73"/>
    </location>
</feature>
<dbReference type="InterPro" id="IPR036790">
    <property type="entry name" value="Frizzled_dom_sf"/>
</dbReference>
<evidence type="ECO:0000256" key="1">
    <source>
        <dbReference type="ARBA" id="ARBA00022473"/>
    </source>
</evidence>
<dbReference type="InterPro" id="IPR020067">
    <property type="entry name" value="Frizzled_dom"/>
</dbReference>